<name>A0A0C9Y767_9AGAR</name>
<evidence type="ECO:0000256" key="3">
    <source>
        <dbReference type="SAM" id="Phobius"/>
    </source>
</evidence>
<evidence type="ECO:0000256" key="2">
    <source>
        <dbReference type="SAM" id="MobiDB-lite"/>
    </source>
</evidence>
<evidence type="ECO:0000313" key="4">
    <source>
        <dbReference type="EMBL" id="KIK03893.1"/>
    </source>
</evidence>
<keyword evidence="5" id="KW-1185">Reference proteome</keyword>
<dbReference type="EMBL" id="KN838575">
    <property type="protein sequence ID" value="KIK03893.1"/>
    <property type="molecule type" value="Genomic_DNA"/>
</dbReference>
<proteinExistence type="predicted"/>
<protein>
    <submittedName>
        <fullName evidence="4">Uncharacterized protein</fullName>
    </submittedName>
</protein>
<reference evidence="4 5" key="1">
    <citation type="submission" date="2014-04" db="EMBL/GenBank/DDBJ databases">
        <authorList>
            <consortium name="DOE Joint Genome Institute"/>
            <person name="Kuo A."/>
            <person name="Kohler A."/>
            <person name="Nagy L.G."/>
            <person name="Floudas D."/>
            <person name="Copeland A."/>
            <person name="Barry K.W."/>
            <person name="Cichocki N."/>
            <person name="Veneault-Fourrey C."/>
            <person name="LaButti K."/>
            <person name="Lindquist E.A."/>
            <person name="Lipzen A."/>
            <person name="Lundell T."/>
            <person name="Morin E."/>
            <person name="Murat C."/>
            <person name="Sun H."/>
            <person name="Tunlid A."/>
            <person name="Henrissat B."/>
            <person name="Grigoriev I.V."/>
            <person name="Hibbett D.S."/>
            <person name="Martin F."/>
            <person name="Nordberg H.P."/>
            <person name="Cantor M.N."/>
            <person name="Hua S.X."/>
        </authorList>
    </citation>
    <scope>NUCLEOTIDE SEQUENCE [LARGE SCALE GENOMIC DNA]</scope>
    <source>
        <strain evidence="4 5">LaAM-08-1</strain>
    </source>
</reference>
<dbReference type="Proteomes" id="UP000054477">
    <property type="component" value="Unassembled WGS sequence"/>
</dbReference>
<evidence type="ECO:0000256" key="1">
    <source>
        <dbReference type="SAM" id="Coils"/>
    </source>
</evidence>
<dbReference type="OrthoDB" id="3153758at2759"/>
<sequence>MAQQKWRAPSSSDSPPSYGSVDGSESDPLTPASGCSHNKNGPIITLMIMVFIIGGFVGASIQYATSQSIYDPAVRDSIRRQWEAERQGWERERQREEREAAERRRQREEARQRAQIHWLALESSPHCERYGTRKYWAKMGPLVGGYDPMEACWTSEIEIHGWKMKPTYCEDKGADHGVYGHWIVDFDEGGCRPLWEGFTDKGCTAPGSGLRRFEAHLIHLDYADGWNVMCSTTPADFNGLHFNGAMSCVNSFLGGVFGTWDIVDGNCL</sequence>
<dbReference type="AlphaFoldDB" id="A0A0C9Y767"/>
<feature type="coiled-coil region" evidence="1">
    <location>
        <begin position="79"/>
        <end position="113"/>
    </location>
</feature>
<keyword evidence="1" id="KW-0175">Coiled coil</keyword>
<evidence type="ECO:0000313" key="5">
    <source>
        <dbReference type="Proteomes" id="UP000054477"/>
    </source>
</evidence>
<dbReference type="HOGENOM" id="CLU_050250_1_0_1"/>
<feature type="region of interest" description="Disordered" evidence="2">
    <location>
        <begin position="1"/>
        <end position="34"/>
    </location>
</feature>
<reference evidence="5" key="2">
    <citation type="submission" date="2015-01" db="EMBL/GenBank/DDBJ databases">
        <title>Evolutionary Origins and Diversification of the Mycorrhizal Mutualists.</title>
        <authorList>
            <consortium name="DOE Joint Genome Institute"/>
            <consortium name="Mycorrhizal Genomics Consortium"/>
            <person name="Kohler A."/>
            <person name="Kuo A."/>
            <person name="Nagy L.G."/>
            <person name="Floudas D."/>
            <person name="Copeland A."/>
            <person name="Barry K.W."/>
            <person name="Cichocki N."/>
            <person name="Veneault-Fourrey C."/>
            <person name="LaButti K."/>
            <person name="Lindquist E.A."/>
            <person name="Lipzen A."/>
            <person name="Lundell T."/>
            <person name="Morin E."/>
            <person name="Murat C."/>
            <person name="Riley R."/>
            <person name="Ohm R."/>
            <person name="Sun H."/>
            <person name="Tunlid A."/>
            <person name="Henrissat B."/>
            <person name="Grigoriev I.V."/>
            <person name="Hibbett D.S."/>
            <person name="Martin F."/>
        </authorList>
    </citation>
    <scope>NUCLEOTIDE SEQUENCE [LARGE SCALE GENOMIC DNA]</scope>
    <source>
        <strain evidence="5">LaAM-08-1</strain>
    </source>
</reference>
<accession>A0A0C9Y767</accession>
<feature type="compositionally biased region" description="Low complexity" evidence="2">
    <location>
        <begin position="9"/>
        <end position="23"/>
    </location>
</feature>
<keyword evidence="3" id="KW-0472">Membrane</keyword>
<keyword evidence="3" id="KW-0812">Transmembrane</keyword>
<dbReference type="STRING" id="1095629.A0A0C9Y767"/>
<organism evidence="4 5">
    <name type="scientific">Laccaria amethystina LaAM-08-1</name>
    <dbReference type="NCBI Taxonomy" id="1095629"/>
    <lineage>
        <taxon>Eukaryota</taxon>
        <taxon>Fungi</taxon>
        <taxon>Dikarya</taxon>
        <taxon>Basidiomycota</taxon>
        <taxon>Agaricomycotina</taxon>
        <taxon>Agaricomycetes</taxon>
        <taxon>Agaricomycetidae</taxon>
        <taxon>Agaricales</taxon>
        <taxon>Agaricineae</taxon>
        <taxon>Hydnangiaceae</taxon>
        <taxon>Laccaria</taxon>
    </lineage>
</organism>
<keyword evidence="3" id="KW-1133">Transmembrane helix</keyword>
<gene>
    <name evidence="4" type="ORF">K443DRAFT_5048</name>
</gene>
<feature type="transmembrane region" description="Helical" evidence="3">
    <location>
        <begin position="43"/>
        <end position="64"/>
    </location>
</feature>